<dbReference type="Proteomes" id="UP000465112">
    <property type="component" value="Chromosome 15"/>
</dbReference>
<keyword evidence="15" id="KW-1185">Reference proteome</keyword>
<evidence type="ECO:0000256" key="8">
    <source>
        <dbReference type="ARBA" id="ARBA00023170"/>
    </source>
</evidence>
<dbReference type="SUPFAM" id="SSF49265">
    <property type="entry name" value="Fibronectin type III"/>
    <property type="match status" value="1"/>
</dbReference>
<dbReference type="OrthoDB" id="9419853at2759"/>
<organism evidence="14 15">
    <name type="scientific">Perca fluviatilis</name>
    <name type="common">European perch</name>
    <dbReference type="NCBI Taxonomy" id="8168"/>
    <lineage>
        <taxon>Eukaryota</taxon>
        <taxon>Metazoa</taxon>
        <taxon>Chordata</taxon>
        <taxon>Craniata</taxon>
        <taxon>Vertebrata</taxon>
        <taxon>Euteleostomi</taxon>
        <taxon>Actinopterygii</taxon>
        <taxon>Neopterygii</taxon>
        <taxon>Teleostei</taxon>
        <taxon>Neoteleostei</taxon>
        <taxon>Acanthomorphata</taxon>
        <taxon>Eupercaria</taxon>
        <taxon>Perciformes</taxon>
        <taxon>Percoidei</taxon>
        <taxon>Percidae</taxon>
        <taxon>Percinae</taxon>
        <taxon>Perca</taxon>
    </lineage>
</organism>
<gene>
    <name evidence="14" type="ORF">PFLUV_G00173960</name>
</gene>
<comment type="similarity">
    <text evidence="2">Belongs to the type I cytokine receptor family. Type 4 subfamily.</text>
</comment>
<accession>A0A6A5EUD5</accession>
<evidence type="ECO:0000256" key="11">
    <source>
        <dbReference type="SAM" id="Phobius"/>
    </source>
</evidence>
<keyword evidence="7" id="KW-1015">Disulfide bond</keyword>
<evidence type="ECO:0000256" key="2">
    <source>
        <dbReference type="ARBA" id="ARBA00008280"/>
    </source>
</evidence>
<evidence type="ECO:0000256" key="7">
    <source>
        <dbReference type="ARBA" id="ARBA00023157"/>
    </source>
</evidence>
<keyword evidence="3 11" id="KW-0812">Transmembrane</keyword>
<comment type="caution">
    <text evidence="14">The sequence shown here is derived from an EMBL/GenBank/DDBJ whole genome shotgun (WGS) entry which is preliminary data.</text>
</comment>
<dbReference type="InterPro" id="IPR036116">
    <property type="entry name" value="FN3_sf"/>
</dbReference>
<keyword evidence="9" id="KW-0325">Glycoprotein</keyword>
<keyword evidence="8" id="KW-0675">Receptor</keyword>
<dbReference type="InterPro" id="IPR013783">
    <property type="entry name" value="Ig-like_fold"/>
</dbReference>
<dbReference type="GO" id="GO:0016064">
    <property type="term" value="P:immunoglobulin mediated immune response"/>
    <property type="evidence" value="ECO:0007669"/>
    <property type="project" value="TreeGrafter"/>
</dbReference>
<keyword evidence="5 11" id="KW-1133">Transmembrane helix</keyword>
<dbReference type="InterPro" id="IPR003961">
    <property type="entry name" value="FN3_dom"/>
</dbReference>
<name>A0A6A5EUD5_PERFL</name>
<dbReference type="GO" id="GO:0004896">
    <property type="term" value="F:cytokine receptor activity"/>
    <property type="evidence" value="ECO:0007669"/>
    <property type="project" value="TreeGrafter"/>
</dbReference>
<feature type="region of interest" description="Disordered" evidence="10">
    <location>
        <begin position="435"/>
        <end position="459"/>
    </location>
</feature>
<feature type="domain" description="Fibronectin type-III" evidence="13">
    <location>
        <begin position="141"/>
        <end position="240"/>
    </location>
</feature>
<dbReference type="AlphaFoldDB" id="A0A6A5EUD5"/>
<evidence type="ECO:0000313" key="15">
    <source>
        <dbReference type="Proteomes" id="UP000465112"/>
    </source>
</evidence>
<reference evidence="14 15" key="1">
    <citation type="submission" date="2019-06" db="EMBL/GenBank/DDBJ databases">
        <title>A chromosome-scale genome assembly of the European perch, Perca fluviatilis.</title>
        <authorList>
            <person name="Roques C."/>
            <person name="Zahm M."/>
            <person name="Cabau C."/>
            <person name="Klopp C."/>
            <person name="Bouchez O."/>
            <person name="Donnadieu C."/>
            <person name="Kuhl H."/>
            <person name="Gislard M."/>
            <person name="Guendouz S."/>
            <person name="Journot L."/>
            <person name="Haffray P."/>
            <person name="Bestin A."/>
            <person name="Morvezen R."/>
            <person name="Feron R."/>
            <person name="Wen M."/>
            <person name="Jouanno E."/>
            <person name="Herpin A."/>
            <person name="Schartl M."/>
            <person name="Postlethwait J."/>
            <person name="Schaerlinger B."/>
            <person name="Chardard D."/>
            <person name="Lecocq T."/>
            <person name="Poncet C."/>
            <person name="Jaffrelo L."/>
            <person name="Lampietro C."/>
            <person name="Guiguen Y."/>
        </authorList>
    </citation>
    <scope>NUCLEOTIDE SEQUENCE [LARGE SCALE GENOMIC DNA]</scope>
    <source>
        <tissue evidence="14">Blood</tissue>
    </source>
</reference>
<dbReference type="PANTHER" id="PTHR23037">
    <property type="entry name" value="CYTOKINE RECEPTOR"/>
    <property type="match status" value="1"/>
</dbReference>
<keyword evidence="4 12" id="KW-0732">Signal</keyword>
<comment type="subcellular location">
    <subcellularLocation>
        <location evidence="1">Membrane</location>
        <topology evidence="1">Single-pass type I membrane protein</topology>
    </subcellularLocation>
</comment>
<sequence>MSHIVVKAMEILVSSYVLLVLASVHAAQSHKGSQGLSCVNDFVNNVSCTWDSSPVAPGVDCWIVGVKTTWISENYRRLRVKMSRCCKLKQHRNSLPGCSFVFENEEFNSFSDMPYISVKCNGTLVENITNYSPYNHIKMHPPGVPNVSSTANETRISWSQGSRPSDFFTSFHFEVQIKEKKQTWNEARTLYTQEEELRISAWKLKGHHEVRVRVKPTEPAICHWSNWSPTTAWVGATDMVETSQDHEWLLFRTSLVICGVMLSLGLIIVMLVVYRSCASRGLFKGKPVPNPSKYFHTLHSVHGGNLKKWLNPLSASESFFMAPPCDSISPVDLCESWDVVTSTSPSSSTTSALLHFRRYPSASSATSGVVDHFSYSSSSCFSNKGYFMSTSSGSSARSDPNPAYFTYNDDFYNLHNSHNLHISLCPSFDNSLRSESLKREPQSPDSGFGLGKEDEEGKDDKMVVDVEGKEVSNDHHSSPLIILPLHLPSRMCPPSSTPPPPNAPSLTLIPSDSEQEDVPVVASSGSYAAWPMADAMCRSSSMPVEPCKTGYLTLKELQTTFSNKSI</sequence>
<dbReference type="GO" id="GO:0009897">
    <property type="term" value="C:external side of plasma membrane"/>
    <property type="evidence" value="ECO:0007669"/>
    <property type="project" value="TreeGrafter"/>
</dbReference>
<evidence type="ECO:0000256" key="10">
    <source>
        <dbReference type="SAM" id="MobiDB-lite"/>
    </source>
</evidence>
<feature type="transmembrane region" description="Helical" evidence="11">
    <location>
        <begin position="249"/>
        <end position="274"/>
    </location>
</feature>
<feature type="chain" id="PRO_5025424671" description="Fibronectin type-III domain-containing protein" evidence="12">
    <location>
        <begin position="27"/>
        <end position="566"/>
    </location>
</feature>
<evidence type="ECO:0000259" key="13">
    <source>
        <dbReference type="PROSITE" id="PS50853"/>
    </source>
</evidence>
<evidence type="ECO:0000256" key="1">
    <source>
        <dbReference type="ARBA" id="ARBA00004479"/>
    </source>
</evidence>
<dbReference type="Gene3D" id="2.60.40.10">
    <property type="entry name" value="Immunoglobulins"/>
    <property type="match status" value="2"/>
</dbReference>
<evidence type="ECO:0000256" key="5">
    <source>
        <dbReference type="ARBA" id="ARBA00022989"/>
    </source>
</evidence>
<dbReference type="Pfam" id="PF18707">
    <property type="entry name" value="IL2RB_N1"/>
    <property type="match status" value="1"/>
</dbReference>
<dbReference type="PROSITE" id="PS50853">
    <property type="entry name" value="FN3"/>
    <property type="match status" value="1"/>
</dbReference>
<evidence type="ECO:0000256" key="9">
    <source>
        <dbReference type="ARBA" id="ARBA00023180"/>
    </source>
</evidence>
<keyword evidence="6 11" id="KW-0472">Membrane</keyword>
<dbReference type="PANTHER" id="PTHR23037:SF22">
    <property type="entry name" value="CYTOKINE RECEPTOR COMMON SUBUNIT BETA"/>
    <property type="match status" value="1"/>
</dbReference>
<dbReference type="InterPro" id="IPR040951">
    <property type="entry name" value="IL2RB_N1"/>
</dbReference>
<evidence type="ECO:0000256" key="3">
    <source>
        <dbReference type="ARBA" id="ARBA00022692"/>
    </source>
</evidence>
<evidence type="ECO:0000313" key="14">
    <source>
        <dbReference type="EMBL" id="KAF1379234.1"/>
    </source>
</evidence>
<dbReference type="EMBL" id="VHII01000015">
    <property type="protein sequence ID" value="KAF1379234.1"/>
    <property type="molecule type" value="Genomic_DNA"/>
</dbReference>
<protein>
    <recommendedName>
        <fullName evidence="13">Fibronectin type-III domain-containing protein</fullName>
    </recommendedName>
</protein>
<evidence type="ECO:0000256" key="6">
    <source>
        <dbReference type="ARBA" id="ARBA00023136"/>
    </source>
</evidence>
<evidence type="ECO:0000256" key="4">
    <source>
        <dbReference type="ARBA" id="ARBA00022729"/>
    </source>
</evidence>
<feature type="signal peptide" evidence="12">
    <location>
        <begin position="1"/>
        <end position="26"/>
    </location>
</feature>
<evidence type="ECO:0000256" key="12">
    <source>
        <dbReference type="SAM" id="SignalP"/>
    </source>
</evidence>
<proteinExistence type="inferred from homology"/>